<evidence type="ECO:0000313" key="8">
    <source>
        <dbReference type="Proteomes" id="UP000027361"/>
    </source>
</evidence>
<dbReference type="GO" id="GO:0075523">
    <property type="term" value="P:viral translational frameshifting"/>
    <property type="evidence" value="ECO:0007669"/>
    <property type="project" value="UniProtKB-KW"/>
</dbReference>
<feature type="compositionally biased region" description="Acidic residues" evidence="6">
    <location>
        <begin position="340"/>
        <end position="358"/>
    </location>
</feature>
<name>A0A066VNX6_TILAU</name>
<dbReference type="RefSeq" id="XP_013242380.1">
    <property type="nucleotide sequence ID" value="XM_013386926.1"/>
</dbReference>
<sequence>MESSSGAFDVTPDEIPGATTNAPGRRGPVRGATSYSPSPDKLGQFDKVHTDGQVKKEACMKNGRPMSDGAPASARHAPVVIHEAIASTPSPASPPATPPSSNPASPSLCTRAPLPAATAAASPSTAFATAAWAVYDELGGHGRGRQHHAASEAARDILHRDDRARRASSASSHSSSRSSSSRHDEHKQKNQNYLTETLRGVAITAAPATQQAKTTTKHTNLSNRTDASASATAGVAGLMPPTPNATPSIMSSADEIVLDVKHDPARVALAFMRTVFPRFKLERANERLARLRKSKSASMSSSTRKTIVVEDASVELVCKDWRGAVLAVPLVSSVSAAAGAEDEDETEVERDEGDEEGEGEMRRTLYLSLPPTVTSSAVKNSAGTDAPFAYAHSNDVSMSSSTLPPSIMSSRASASHSPANNDATLPPHLRESLLSVLDHASEKLGCEKVVICVERHTTRDFKSLLHGLCYVGGQVVSYGPGTASATATARATGAGVSISMRSKESLVSSTAMARFGSPTSSMSSNSNFSGSVEEGTTLVGSSGSSECGDLVGRGDGEGDEDAVGDAVIVSEESENELSTKCLPGVEGLVPAKGLVLVAVDL</sequence>
<proteinExistence type="inferred from homology"/>
<feature type="compositionally biased region" description="Low complexity" evidence="6">
    <location>
        <begin position="399"/>
        <end position="419"/>
    </location>
</feature>
<dbReference type="Pfam" id="PF02100">
    <property type="entry name" value="ODC_AZ"/>
    <property type="match status" value="1"/>
</dbReference>
<feature type="compositionally biased region" description="Low complexity" evidence="6">
    <location>
        <begin position="167"/>
        <end position="179"/>
    </location>
</feature>
<dbReference type="Proteomes" id="UP000027361">
    <property type="component" value="Unassembled WGS sequence"/>
</dbReference>
<keyword evidence="5" id="KW-0688">Ribosomal frameshifting</keyword>
<dbReference type="InterPro" id="IPR016181">
    <property type="entry name" value="Acyl_CoA_acyltransferase"/>
</dbReference>
<organism evidence="7 8">
    <name type="scientific">Tilletiaria anomala (strain ATCC 24038 / CBS 436.72 / UBC 951)</name>
    <dbReference type="NCBI Taxonomy" id="1037660"/>
    <lineage>
        <taxon>Eukaryota</taxon>
        <taxon>Fungi</taxon>
        <taxon>Dikarya</taxon>
        <taxon>Basidiomycota</taxon>
        <taxon>Ustilaginomycotina</taxon>
        <taxon>Exobasidiomycetes</taxon>
        <taxon>Georgefischeriales</taxon>
        <taxon>Tilletiariaceae</taxon>
        <taxon>Tilletiaria</taxon>
    </lineage>
</organism>
<evidence type="ECO:0000256" key="2">
    <source>
        <dbReference type="ARBA" id="ARBA00008796"/>
    </source>
</evidence>
<comment type="function">
    <text evidence="1">Ornithine decarboxylase (ODC) antizyme protein that negatively regulates ODC activity and intracellular polyamine biosynthesis in response to increased intracellular polyamine levels. Binds to ODC monomers, inhibiting the assembly of the functional ODC homodimer, and targets the monomers for ubiquitin-independent proteolytic destruction by the 26S proteasome.</text>
</comment>
<dbReference type="EMBL" id="JMSN01000061">
    <property type="protein sequence ID" value="KDN43427.1"/>
    <property type="molecule type" value="Genomic_DNA"/>
</dbReference>
<evidence type="ECO:0000256" key="6">
    <source>
        <dbReference type="SAM" id="MobiDB-lite"/>
    </source>
</evidence>
<feature type="region of interest" description="Disordered" evidence="6">
    <location>
        <begin position="515"/>
        <end position="561"/>
    </location>
</feature>
<feature type="region of interest" description="Disordered" evidence="6">
    <location>
        <begin position="336"/>
        <end position="362"/>
    </location>
</feature>
<feature type="compositionally biased region" description="Low complexity" evidence="6">
    <location>
        <begin position="515"/>
        <end position="531"/>
    </location>
</feature>
<dbReference type="GO" id="GO:0045732">
    <property type="term" value="P:positive regulation of protein catabolic process"/>
    <property type="evidence" value="ECO:0007669"/>
    <property type="project" value="TreeGrafter"/>
</dbReference>
<dbReference type="PANTHER" id="PTHR10279:SF10">
    <property type="entry name" value="ORNITHINE DECARBOXYLASE ANTIZYME"/>
    <property type="match status" value="1"/>
</dbReference>
<dbReference type="STRING" id="1037660.A0A066VNX6"/>
<evidence type="ECO:0000256" key="1">
    <source>
        <dbReference type="ARBA" id="ARBA00002307"/>
    </source>
</evidence>
<comment type="similarity">
    <text evidence="2">Belongs to the ODC antizyme family.</text>
</comment>
<dbReference type="PANTHER" id="PTHR10279">
    <property type="entry name" value="ORNITHINE DECARBOXYLASE ANTIZYME"/>
    <property type="match status" value="1"/>
</dbReference>
<dbReference type="GO" id="GO:0005634">
    <property type="term" value="C:nucleus"/>
    <property type="evidence" value="ECO:0007669"/>
    <property type="project" value="TreeGrafter"/>
</dbReference>
<keyword evidence="8" id="KW-1185">Reference proteome</keyword>
<dbReference type="GeneID" id="25264707"/>
<feature type="compositionally biased region" description="Low complexity" evidence="6">
    <location>
        <begin position="205"/>
        <end position="214"/>
    </location>
</feature>
<dbReference type="InterPro" id="IPR002993">
    <property type="entry name" value="ODC_AZ"/>
</dbReference>
<dbReference type="Gene3D" id="3.40.630.60">
    <property type="match status" value="1"/>
</dbReference>
<dbReference type="GO" id="GO:0008073">
    <property type="term" value="F:ornithine decarboxylase inhibitor activity"/>
    <property type="evidence" value="ECO:0007669"/>
    <property type="project" value="InterPro"/>
</dbReference>
<dbReference type="SUPFAM" id="SSF55729">
    <property type="entry name" value="Acyl-CoA N-acyltransferases (Nat)"/>
    <property type="match status" value="1"/>
</dbReference>
<comment type="subunit">
    <text evidence="3">Interacts with ODC and thereby sterically blocks ODC homodimerization.</text>
</comment>
<feature type="compositionally biased region" description="Pro residues" evidence="6">
    <location>
        <begin position="91"/>
        <end position="101"/>
    </location>
</feature>
<dbReference type="HOGENOM" id="CLU_454308_0_0_1"/>
<evidence type="ECO:0000256" key="3">
    <source>
        <dbReference type="ARBA" id="ARBA00011486"/>
    </source>
</evidence>
<dbReference type="AlphaFoldDB" id="A0A066VNX6"/>
<evidence type="ECO:0000313" key="7">
    <source>
        <dbReference type="EMBL" id="KDN43427.1"/>
    </source>
</evidence>
<comment type="caution">
    <text evidence="7">The sequence shown here is derived from an EMBL/GenBank/DDBJ whole genome shotgun (WGS) entry which is preliminary data.</text>
</comment>
<evidence type="ECO:0000256" key="4">
    <source>
        <dbReference type="ARBA" id="ARBA00017712"/>
    </source>
</evidence>
<dbReference type="InterPro" id="IPR038581">
    <property type="entry name" value="ODC_AZ_sf"/>
</dbReference>
<protein>
    <recommendedName>
        <fullName evidence="4">Ornithine decarboxylase antizyme</fullName>
    </recommendedName>
</protein>
<feature type="region of interest" description="Disordered" evidence="6">
    <location>
        <begin position="162"/>
        <end position="189"/>
    </location>
</feature>
<accession>A0A066VNX6</accession>
<evidence type="ECO:0000256" key="5">
    <source>
        <dbReference type="ARBA" id="ARBA00022758"/>
    </source>
</evidence>
<reference evidence="7 8" key="1">
    <citation type="submission" date="2014-05" db="EMBL/GenBank/DDBJ databases">
        <title>Draft genome sequence of a rare smut relative, Tilletiaria anomala UBC 951.</title>
        <authorList>
            <consortium name="DOE Joint Genome Institute"/>
            <person name="Toome M."/>
            <person name="Kuo A."/>
            <person name="Henrissat B."/>
            <person name="Lipzen A."/>
            <person name="Tritt A."/>
            <person name="Yoshinaga Y."/>
            <person name="Zane M."/>
            <person name="Barry K."/>
            <person name="Grigoriev I.V."/>
            <person name="Spatafora J.W."/>
            <person name="Aimea M.C."/>
        </authorList>
    </citation>
    <scope>NUCLEOTIDE SEQUENCE [LARGE SCALE GENOMIC DNA]</scope>
    <source>
        <strain evidence="7 8">UBC 951</strain>
    </source>
</reference>
<feature type="compositionally biased region" description="Polar residues" evidence="6">
    <location>
        <begin position="218"/>
        <end position="228"/>
    </location>
</feature>
<feature type="compositionally biased region" description="Basic and acidic residues" evidence="6">
    <location>
        <begin position="43"/>
        <end position="59"/>
    </location>
</feature>
<dbReference type="GO" id="GO:0005737">
    <property type="term" value="C:cytoplasm"/>
    <property type="evidence" value="ECO:0007669"/>
    <property type="project" value="TreeGrafter"/>
</dbReference>
<gene>
    <name evidence="7" type="ORF">K437DRAFT_257487</name>
</gene>
<feature type="region of interest" description="Disordered" evidence="6">
    <location>
        <begin position="205"/>
        <end position="228"/>
    </location>
</feature>
<feature type="region of interest" description="Disordered" evidence="6">
    <location>
        <begin position="399"/>
        <end position="426"/>
    </location>
</feature>
<feature type="region of interest" description="Disordered" evidence="6">
    <location>
        <begin position="1"/>
        <end position="109"/>
    </location>
</feature>
<dbReference type="InParanoid" id="A0A066VNX6"/>
<dbReference type="OrthoDB" id="5959761at2759"/>